<evidence type="ECO:0000256" key="3">
    <source>
        <dbReference type="ARBA" id="ARBA00024308"/>
    </source>
</evidence>
<accession>A0A1I6WI74</accession>
<dbReference type="GO" id="GO:0006313">
    <property type="term" value="P:DNA transposition"/>
    <property type="evidence" value="ECO:0007669"/>
    <property type="project" value="InterPro"/>
</dbReference>
<dbReference type="PANTHER" id="PTHR37936:SF3">
    <property type="entry name" value="TRANSPOSASE INSC FOR INSERTION ELEMENT IS2A-RELATED"/>
    <property type="match status" value="1"/>
</dbReference>
<evidence type="ECO:0000313" key="5">
    <source>
        <dbReference type="Proteomes" id="UP000182827"/>
    </source>
</evidence>
<dbReference type="AlphaFoldDB" id="A0A1I6WI74"/>
<dbReference type="EMBL" id="FOZU01000065">
    <property type="protein sequence ID" value="SFT25274.1"/>
    <property type="molecule type" value="Genomic_DNA"/>
</dbReference>
<keyword evidence="5" id="KW-1185">Reference proteome</keyword>
<dbReference type="Pfam" id="PF01527">
    <property type="entry name" value="HTH_Tnp_1"/>
    <property type="match status" value="1"/>
</dbReference>
<dbReference type="InterPro" id="IPR002514">
    <property type="entry name" value="Transposase_8"/>
</dbReference>
<proteinExistence type="inferred from homology"/>
<name>A0A1I6WI74_9GAMM</name>
<comment type="function">
    <text evidence="3">Involved in the transposition of the insertion sequence IS2.</text>
</comment>
<dbReference type="InterPro" id="IPR036388">
    <property type="entry name" value="WH-like_DNA-bd_sf"/>
</dbReference>
<sequence length="128" mass="14509">MERIEVITSVQRRRRYTGQEKAQFVAMTMQPGSSVSSVARQYGITPSLLFKWKKLMQDGGVTAVEANDQVVSVSDYNSLLKKVKQLEQMLGRKTVEAEILKDALEIAQTKKYISHMPLLPPDDTQHNK</sequence>
<dbReference type="GO" id="GO:0003677">
    <property type="term" value="F:DNA binding"/>
    <property type="evidence" value="ECO:0007669"/>
    <property type="project" value="InterPro"/>
</dbReference>
<evidence type="ECO:0000256" key="1">
    <source>
        <dbReference type="ARBA" id="ARBA00009964"/>
    </source>
</evidence>
<organism evidence="4 5">
    <name type="scientific">Acinetobacter bohemicus</name>
    <dbReference type="NCBI Taxonomy" id="1435036"/>
    <lineage>
        <taxon>Bacteria</taxon>
        <taxon>Pseudomonadati</taxon>
        <taxon>Pseudomonadota</taxon>
        <taxon>Gammaproteobacteria</taxon>
        <taxon>Moraxellales</taxon>
        <taxon>Moraxellaceae</taxon>
        <taxon>Acinetobacter</taxon>
    </lineage>
</organism>
<dbReference type="SUPFAM" id="SSF46689">
    <property type="entry name" value="Homeodomain-like"/>
    <property type="match status" value="1"/>
</dbReference>
<dbReference type="InterPro" id="IPR009057">
    <property type="entry name" value="Homeodomain-like_sf"/>
</dbReference>
<dbReference type="GO" id="GO:0004803">
    <property type="term" value="F:transposase activity"/>
    <property type="evidence" value="ECO:0007669"/>
    <property type="project" value="InterPro"/>
</dbReference>
<dbReference type="Proteomes" id="UP000182827">
    <property type="component" value="Unassembled WGS sequence"/>
</dbReference>
<keyword evidence="2" id="KW-0815">Transposition</keyword>
<dbReference type="Gene3D" id="1.10.10.10">
    <property type="entry name" value="Winged helix-like DNA-binding domain superfamily/Winged helix DNA-binding domain"/>
    <property type="match status" value="1"/>
</dbReference>
<comment type="similarity">
    <text evidence="1">Belongs to the transposase 8 family.</text>
</comment>
<dbReference type="PANTHER" id="PTHR37936">
    <property type="entry name" value="TRANSPOSASE INSC FOR INSERTION ELEMENT IS2A-RELATED"/>
    <property type="match status" value="1"/>
</dbReference>
<gene>
    <name evidence="4" type="ORF">SAMN05444586_10656</name>
</gene>
<protein>
    <submittedName>
        <fullName evidence="4">Transposase</fullName>
    </submittedName>
</protein>
<evidence type="ECO:0000313" key="4">
    <source>
        <dbReference type="EMBL" id="SFT25274.1"/>
    </source>
</evidence>
<evidence type="ECO:0000256" key="2">
    <source>
        <dbReference type="ARBA" id="ARBA00022578"/>
    </source>
</evidence>
<reference evidence="5" key="1">
    <citation type="submission" date="2016-10" db="EMBL/GenBank/DDBJ databases">
        <authorList>
            <person name="Varghese N."/>
            <person name="Submissions S."/>
        </authorList>
    </citation>
    <scope>NUCLEOTIDE SEQUENCE [LARGE SCALE GENOMIC DNA]</scope>
    <source>
        <strain evidence="5">ANC 5076</strain>
    </source>
</reference>